<dbReference type="GO" id="GO:0006310">
    <property type="term" value="P:DNA recombination"/>
    <property type="evidence" value="ECO:0007669"/>
    <property type="project" value="UniProtKB-KW"/>
</dbReference>
<organism evidence="6 7">
    <name type="scientific">Mycolicibacterium fallax</name>
    <name type="common">Mycobacterium fallax</name>
    <dbReference type="NCBI Taxonomy" id="1793"/>
    <lineage>
        <taxon>Bacteria</taxon>
        <taxon>Bacillati</taxon>
        <taxon>Actinomycetota</taxon>
        <taxon>Actinomycetes</taxon>
        <taxon>Mycobacteriales</taxon>
        <taxon>Mycobacteriaceae</taxon>
        <taxon>Mycolicibacterium</taxon>
    </lineage>
</organism>
<dbReference type="PANTHER" id="PTHR30349">
    <property type="entry name" value="PHAGE INTEGRASE-RELATED"/>
    <property type="match status" value="1"/>
</dbReference>
<name>A0A1X1QZF6_MYCFA</name>
<dbReference type="InterPro" id="IPR013762">
    <property type="entry name" value="Integrase-like_cat_sf"/>
</dbReference>
<keyword evidence="7" id="KW-1185">Reference proteome</keyword>
<evidence type="ECO:0000313" key="7">
    <source>
        <dbReference type="Proteomes" id="UP000193484"/>
    </source>
</evidence>
<dbReference type="InterPro" id="IPR050090">
    <property type="entry name" value="Tyrosine_recombinase_XerCD"/>
</dbReference>
<evidence type="ECO:0000256" key="3">
    <source>
        <dbReference type="PROSITE-ProRule" id="PRU01248"/>
    </source>
</evidence>
<gene>
    <name evidence="6" type="ORF">AWC04_19505</name>
</gene>
<dbReference type="SUPFAM" id="SSF56349">
    <property type="entry name" value="DNA breaking-rejoining enzymes"/>
    <property type="match status" value="1"/>
</dbReference>
<dbReference type="AlphaFoldDB" id="A0A1X1QZF6"/>
<dbReference type="PROSITE" id="PS51900">
    <property type="entry name" value="CB"/>
    <property type="match status" value="1"/>
</dbReference>
<dbReference type="Gene3D" id="1.10.443.10">
    <property type="entry name" value="Intergrase catalytic core"/>
    <property type="match status" value="1"/>
</dbReference>
<dbReference type="PANTHER" id="PTHR30349:SF91">
    <property type="entry name" value="INTA PROTEIN"/>
    <property type="match status" value="1"/>
</dbReference>
<proteinExistence type="predicted"/>
<dbReference type="Gene3D" id="1.10.150.130">
    <property type="match status" value="1"/>
</dbReference>
<comment type="caution">
    <text evidence="6">The sequence shown here is derived from an EMBL/GenBank/DDBJ whole genome shotgun (WGS) entry which is preliminary data.</text>
</comment>
<feature type="domain" description="Tyr recombinase" evidence="4">
    <location>
        <begin position="169"/>
        <end position="365"/>
    </location>
</feature>
<evidence type="ECO:0000256" key="1">
    <source>
        <dbReference type="ARBA" id="ARBA00023125"/>
    </source>
</evidence>
<protein>
    <submittedName>
        <fullName evidence="6">Integrase</fullName>
    </submittedName>
</protein>
<accession>A0A1X1QZF6</accession>
<dbReference type="STRING" id="1793.AWC04_19505"/>
<evidence type="ECO:0000313" key="6">
    <source>
        <dbReference type="EMBL" id="ORU96756.1"/>
    </source>
</evidence>
<dbReference type="InterPro" id="IPR010998">
    <property type="entry name" value="Integrase_recombinase_N"/>
</dbReference>
<dbReference type="Pfam" id="PF00589">
    <property type="entry name" value="Phage_integrase"/>
    <property type="match status" value="1"/>
</dbReference>
<dbReference type="GO" id="GO:0003677">
    <property type="term" value="F:DNA binding"/>
    <property type="evidence" value="ECO:0007669"/>
    <property type="project" value="UniProtKB-UniRule"/>
</dbReference>
<keyword evidence="1 3" id="KW-0238">DNA-binding</keyword>
<dbReference type="PROSITE" id="PS51898">
    <property type="entry name" value="TYR_RECOMBINASE"/>
    <property type="match status" value="1"/>
</dbReference>
<dbReference type="InterPro" id="IPR011010">
    <property type="entry name" value="DNA_brk_join_enz"/>
</dbReference>
<dbReference type="GO" id="GO:0015074">
    <property type="term" value="P:DNA integration"/>
    <property type="evidence" value="ECO:0007669"/>
    <property type="project" value="InterPro"/>
</dbReference>
<dbReference type="CDD" id="cd01189">
    <property type="entry name" value="INT_ICEBs1_C_like"/>
    <property type="match status" value="1"/>
</dbReference>
<evidence type="ECO:0000256" key="2">
    <source>
        <dbReference type="ARBA" id="ARBA00023172"/>
    </source>
</evidence>
<evidence type="ECO:0000259" key="4">
    <source>
        <dbReference type="PROSITE" id="PS51898"/>
    </source>
</evidence>
<dbReference type="Proteomes" id="UP000193484">
    <property type="component" value="Unassembled WGS sequence"/>
</dbReference>
<dbReference type="EMBL" id="LQOJ01000073">
    <property type="protein sequence ID" value="ORU96756.1"/>
    <property type="molecule type" value="Genomic_DNA"/>
</dbReference>
<dbReference type="InterPro" id="IPR002104">
    <property type="entry name" value="Integrase_catalytic"/>
</dbReference>
<evidence type="ECO:0000259" key="5">
    <source>
        <dbReference type="PROSITE" id="PS51900"/>
    </source>
</evidence>
<dbReference type="InterPro" id="IPR044068">
    <property type="entry name" value="CB"/>
</dbReference>
<sequence length="377" mass="41325">MRVHAERADGTRFQHKKRFRTVEEAVKWRSTVVSEVAHGTHIAPSDLTVRQAADAWLAGQRIRTSTREGYVANLRPLVDMLGDRAAQSITKADIELLVQKLRRGGLPFGDWHAPEKLLKATRKKRDPLAPRTINACLIRVRAVFDDLMQQGALIRNPAAHVKSLPVTRPALSTLDADQAATLLEWTAAERFHIAWRLALSGLRRGEVLALRWDGVDFDANTVAIDAARVAVSGGSETGATKTKSSERTLPLPPDLAAALKREKQRQRELKLQLGSKWPNSGLVVVDEFGNPPHPDTLSKAWREALEAAGLPHVRLHDARHSCATLMHLDGVPAAVIAAWLGHTDARFTLSVYAHATNDALADAAASLSRVTGKRKAD</sequence>
<feature type="domain" description="Core-binding (CB)" evidence="5">
    <location>
        <begin position="47"/>
        <end position="148"/>
    </location>
</feature>
<reference evidence="6 7" key="1">
    <citation type="submission" date="2016-01" db="EMBL/GenBank/DDBJ databases">
        <title>The new phylogeny of the genus Mycobacterium.</title>
        <authorList>
            <person name="Tarcisio F."/>
            <person name="Conor M."/>
            <person name="Antonella G."/>
            <person name="Elisabetta G."/>
            <person name="Giulia F.S."/>
            <person name="Sara T."/>
            <person name="Anna F."/>
            <person name="Clotilde B."/>
            <person name="Roberto B."/>
            <person name="Veronica D.S."/>
            <person name="Fabio R."/>
            <person name="Monica P."/>
            <person name="Olivier J."/>
            <person name="Enrico T."/>
            <person name="Nicola S."/>
        </authorList>
    </citation>
    <scope>NUCLEOTIDE SEQUENCE [LARGE SCALE GENOMIC DNA]</scope>
    <source>
        <strain evidence="6 7">DSM 44179</strain>
    </source>
</reference>
<keyword evidence="2" id="KW-0233">DNA recombination</keyword>